<evidence type="ECO:0000256" key="4">
    <source>
        <dbReference type="ARBA" id="ARBA00022989"/>
    </source>
</evidence>
<name>A0AA88YAD8_PINIB</name>
<evidence type="ECO:0000256" key="3">
    <source>
        <dbReference type="ARBA" id="ARBA00022692"/>
    </source>
</evidence>
<evidence type="ECO:0000256" key="2">
    <source>
        <dbReference type="ARBA" id="ARBA00008821"/>
    </source>
</evidence>
<proteinExistence type="inferred from homology"/>
<evidence type="ECO:0000256" key="1">
    <source>
        <dbReference type="ARBA" id="ARBA00004141"/>
    </source>
</evidence>
<reference evidence="6" key="1">
    <citation type="submission" date="2019-08" db="EMBL/GenBank/DDBJ databases">
        <title>The improved chromosome-level genome for the pearl oyster Pinctada fucata martensii using PacBio sequencing and Hi-C.</title>
        <authorList>
            <person name="Zheng Z."/>
        </authorList>
    </citation>
    <scope>NUCLEOTIDE SEQUENCE</scope>
    <source>
        <strain evidence="6">ZZ-2019</strain>
        <tissue evidence="6">Adductor muscle</tissue>
    </source>
</reference>
<comment type="caution">
    <text evidence="6">The sequence shown here is derived from an EMBL/GenBank/DDBJ whole genome shotgun (WGS) entry which is preliminary data.</text>
</comment>
<keyword evidence="4" id="KW-1133">Transmembrane helix</keyword>
<dbReference type="GO" id="GO:0016020">
    <property type="term" value="C:membrane"/>
    <property type="evidence" value="ECO:0007669"/>
    <property type="project" value="UniProtKB-SubCell"/>
</dbReference>
<dbReference type="Proteomes" id="UP001186944">
    <property type="component" value="Unassembled WGS sequence"/>
</dbReference>
<dbReference type="GO" id="GO:0022857">
    <property type="term" value="F:transmembrane transporter activity"/>
    <property type="evidence" value="ECO:0007669"/>
    <property type="project" value="InterPro"/>
</dbReference>
<protein>
    <submittedName>
        <fullName evidence="6">Uncharacterized protein</fullName>
    </submittedName>
</protein>
<sequence length="158" mass="17460">MAANAISVSLTKIQSYHIHIAVLSYNAFQQCLMSLPSSVKATFLVAEVMCARDEDWFKAQLLSISLLMSGVCTLLQNTIGVRLPVYQGPISSYIIPLLNLLDVPEFACPSRLYDSGNVSSSTYVIRPMTALMALFLSLYLDGRMMPIPVWSKEKGFIS</sequence>
<organism evidence="6 7">
    <name type="scientific">Pinctada imbricata</name>
    <name type="common">Atlantic pearl-oyster</name>
    <name type="synonym">Pinctada martensii</name>
    <dbReference type="NCBI Taxonomy" id="66713"/>
    <lineage>
        <taxon>Eukaryota</taxon>
        <taxon>Metazoa</taxon>
        <taxon>Spiralia</taxon>
        <taxon>Lophotrochozoa</taxon>
        <taxon>Mollusca</taxon>
        <taxon>Bivalvia</taxon>
        <taxon>Autobranchia</taxon>
        <taxon>Pteriomorphia</taxon>
        <taxon>Pterioida</taxon>
        <taxon>Pterioidea</taxon>
        <taxon>Pteriidae</taxon>
        <taxon>Pinctada</taxon>
    </lineage>
</organism>
<dbReference type="AlphaFoldDB" id="A0AA88YAD8"/>
<accession>A0AA88YAD8</accession>
<evidence type="ECO:0000256" key="5">
    <source>
        <dbReference type="ARBA" id="ARBA00023136"/>
    </source>
</evidence>
<keyword evidence="3" id="KW-0812">Transmembrane</keyword>
<keyword evidence="5" id="KW-0472">Membrane</keyword>
<comment type="subcellular location">
    <subcellularLocation>
        <location evidence="1">Membrane</location>
        <topology evidence="1">Multi-pass membrane protein</topology>
    </subcellularLocation>
</comment>
<evidence type="ECO:0000313" key="6">
    <source>
        <dbReference type="EMBL" id="KAK3095394.1"/>
    </source>
</evidence>
<dbReference type="EMBL" id="VSWD01000008">
    <property type="protein sequence ID" value="KAK3095394.1"/>
    <property type="molecule type" value="Genomic_DNA"/>
</dbReference>
<keyword evidence="7" id="KW-1185">Reference proteome</keyword>
<comment type="similarity">
    <text evidence="2">Belongs to the nucleobase:cation symporter-2 (NCS2) (TC 2.A.40) family.</text>
</comment>
<evidence type="ECO:0000313" key="7">
    <source>
        <dbReference type="Proteomes" id="UP001186944"/>
    </source>
</evidence>
<dbReference type="Pfam" id="PF00860">
    <property type="entry name" value="Xan_ur_permease"/>
    <property type="match status" value="1"/>
</dbReference>
<gene>
    <name evidence="6" type="ORF">FSP39_014165</name>
</gene>
<dbReference type="PANTHER" id="PTHR11119">
    <property type="entry name" value="XANTHINE-URACIL / VITAMIN C PERMEASE FAMILY MEMBER"/>
    <property type="match status" value="1"/>
</dbReference>
<dbReference type="InterPro" id="IPR006043">
    <property type="entry name" value="NCS2"/>
</dbReference>